<sequence>MYMFFLQCFLVIKKLLDNYGGCFLDSYIRHWVAIVAERRQQAVSKKGYALKCDWWSLGAIMFEMLVEYPPFYSDDPMVCTCYCCVVSVGEPDHGHLRCIRSSH</sequence>
<name>A0A9R1WPY5_LACSA</name>
<protein>
    <recommendedName>
        <fullName evidence="3">Protein kinase domain-containing protein</fullName>
    </recommendedName>
</protein>
<accession>A0A9R1WPY5</accession>
<organism evidence="1 2">
    <name type="scientific">Lactuca sativa</name>
    <name type="common">Garden lettuce</name>
    <dbReference type="NCBI Taxonomy" id="4236"/>
    <lineage>
        <taxon>Eukaryota</taxon>
        <taxon>Viridiplantae</taxon>
        <taxon>Streptophyta</taxon>
        <taxon>Embryophyta</taxon>
        <taxon>Tracheophyta</taxon>
        <taxon>Spermatophyta</taxon>
        <taxon>Magnoliopsida</taxon>
        <taxon>eudicotyledons</taxon>
        <taxon>Gunneridae</taxon>
        <taxon>Pentapetalae</taxon>
        <taxon>asterids</taxon>
        <taxon>campanulids</taxon>
        <taxon>Asterales</taxon>
        <taxon>Asteraceae</taxon>
        <taxon>Cichorioideae</taxon>
        <taxon>Cichorieae</taxon>
        <taxon>Lactucinae</taxon>
        <taxon>Lactuca</taxon>
    </lineage>
</organism>
<dbReference type="SUPFAM" id="SSF56112">
    <property type="entry name" value="Protein kinase-like (PK-like)"/>
    <property type="match status" value="1"/>
</dbReference>
<dbReference type="AlphaFoldDB" id="A0A9R1WPY5"/>
<gene>
    <name evidence="1" type="ORF">LSAT_V11C100017180</name>
</gene>
<evidence type="ECO:0008006" key="3">
    <source>
        <dbReference type="Google" id="ProtNLM"/>
    </source>
</evidence>
<dbReference type="Proteomes" id="UP000235145">
    <property type="component" value="Unassembled WGS sequence"/>
</dbReference>
<dbReference type="InterPro" id="IPR011009">
    <property type="entry name" value="Kinase-like_dom_sf"/>
</dbReference>
<reference evidence="1 2" key="1">
    <citation type="journal article" date="2017" name="Nat. Commun.">
        <title>Genome assembly with in vitro proximity ligation data and whole-genome triplication in lettuce.</title>
        <authorList>
            <person name="Reyes-Chin-Wo S."/>
            <person name="Wang Z."/>
            <person name="Yang X."/>
            <person name="Kozik A."/>
            <person name="Arikit S."/>
            <person name="Song C."/>
            <person name="Xia L."/>
            <person name="Froenicke L."/>
            <person name="Lavelle D.O."/>
            <person name="Truco M.J."/>
            <person name="Xia R."/>
            <person name="Zhu S."/>
            <person name="Xu C."/>
            <person name="Xu H."/>
            <person name="Xu X."/>
            <person name="Cox K."/>
            <person name="Korf I."/>
            <person name="Meyers B.C."/>
            <person name="Michelmore R.W."/>
        </authorList>
    </citation>
    <scope>NUCLEOTIDE SEQUENCE [LARGE SCALE GENOMIC DNA]</scope>
    <source>
        <strain evidence="2">cv. Salinas</strain>
        <tissue evidence="1">Seedlings</tissue>
    </source>
</reference>
<proteinExistence type="predicted"/>
<evidence type="ECO:0000313" key="1">
    <source>
        <dbReference type="EMBL" id="KAJ0227624.1"/>
    </source>
</evidence>
<dbReference type="Gene3D" id="1.10.510.10">
    <property type="entry name" value="Transferase(Phosphotransferase) domain 1"/>
    <property type="match status" value="1"/>
</dbReference>
<keyword evidence="2" id="KW-1185">Reference proteome</keyword>
<evidence type="ECO:0000313" key="2">
    <source>
        <dbReference type="Proteomes" id="UP000235145"/>
    </source>
</evidence>
<dbReference type="EMBL" id="NBSK02000001">
    <property type="protein sequence ID" value="KAJ0227624.1"/>
    <property type="molecule type" value="Genomic_DNA"/>
</dbReference>
<comment type="caution">
    <text evidence="1">The sequence shown here is derived from an EMBL/GenBank/DDBJ whole genome shotgun (WGS) entry which is preliminary data.</text>
</comment>